<sequence length="346" mass="38130">MNIRRLINAQITSLICSFDSIIFSAKIILGKGLFFFYSLAGRIHPVRLRQTFRLIWALIFATFAAIFSQLIPPIFGEQSFIIRTLLTLAAAGIGYVVFPNAARWVRVITMTTFNFVVHRVSAEVSSQLAKFTRSNASFPHSTGQVGAVSLTRPLILDTSAVIDGRVLDVTKTGFINGLVLIPQFVLIELQQVADSSDDLKRQRGRRGFEVVEELKKNKIIRLEIWDKDSGGKTVDEKLINLAKALHGKILTTDFNLNRLATLSNIPILNINDLANAVKTVALPGESLQIKIVHLGKDKSQGVGYLADGAMVVVADCAEKIGQTIKTEVTKNIQNPAGRMIFAKKEV</sequence>
<dbReference type="InterPro" id="IPR052041">
    <property type="entry name" value="Nucleic_acid_metab_PIN/TRAM"/>
</dbReference>
<dbReference type="CDD" id="cd09877">
    <property type="entry name" value="PIN_YacL-like"/>
    <property type="match status" value="1"/>
</dbReference>
<feature type="transmembrane region" description="Helical" evidence="1">
    <location>
        <begin position="52"/>
        <end position="74"/>
    </location>
</feature>
<proteinExistence type="predicted"/>
<gene>
    <name evidence="3" type="ORF">A3C26_03830</name>
</gene>
<evidence type="ECO:0000259" key="2">
    <source>
        <dbReference type="SMART" id="SM00670"/>
    </source>
</evidence>
<keyword evidence="1" id="KW-1133">Transmembrane helix</keyword>
<evidence type="ECO:0000313" key="3">
    <source>
        <dbReference type="EMBL" id="OGE25924.1"/>
    </source>
</evidence>
<keyword evidence="1" id="KW-0472">Membrane</keyword>
<accession>A0A1F5JBA2</accession>
<dbReference type="Pfam" id="PF01850">
    <property type="entry name" value="PIN"/>
    <property type="match status" value="1"/>
</dbReference>
<dbReference type="AlphaFoldDB" id="A0A1F5JBA2"/>
<reference evidence="3 4" key="1">
    <citation type="journal article" date="2016" name="Nat. Commun.">
        <title>Thousands of microbial genomes shed light on interconnected biogeochemical processes in an aquifer system.</title>
        <authorList>
            <person name="Anantharaman K."/>
            <person name="Brown C.T."/>
            <person name="Hug L.A."/>
            <person name="Sharon I."/>
            <person name="Castelle C.J."/>
            <person name="Probst A.J."/>
            <person name="Thomas B.C."/>
            <person name="Singh A."/>
            <person name="Wilkins M.J."/>
            <person name="Karaoz U."/>
            <person name="Brodie E.L."/>
            <person name="Williams K.H."/>
            <person name="Hubbard S.S."/>
            <person name="Banfield J.F."/>
        </authorList>
    </citation>
    <scope>NUCLEOTIDE SEQUENCE [LARGE SCALE GENOMIC DNA]</scope>
</reference>
<dbReference type="PANTHER" id="PTHR11603">
    <property type="entry name" value="AAA FAMILY ATPASE"/>
    <property type="match status" value="1"/>
</dbReference>
<comment type="caution">
    <text evidence="3">The sequence shown here is derived from an EMBL/GenBank/DDBJ whole genome shotgun (WGS) entry which is preliminary data.</text>
</comment>
<keyword evidence="1" id="KW-0812">Transmembrane</keyword>
<dbReference type="InterPro" id="IPR029060">
    <property type="entry name" value="PIN-like_dom_sf"/>
</dbReference>
<organism evidence="3 4">
    <name type="scientific">Candidatus Daviesbacteria bacterium RIFCSPHIGHO2_02_FULL_39_12</name>
    <dbReference type="NCBI Taxonomy" id="1797770"/>
    <lineage>
        <taxon>Bacteria</taxon>
        <taxon>Candidatus Daviesiibacteriota</taxon>
    </lineage>
</organism>
<protein>
    <recommendedName>
        <fullName evidence="2">PIN domain-containing protein</fullName>
    </recommendedName>
</protein>
<dbReference type="PANTHER" id="PTHR11603:SF147">
    <property type="entry name" value="MEMBRANE PROTEIN"/>
    <property type="match status" value="1"/>
</dbReference>
<name>A0A1F5JBA2_9BACT</name>
<feature type="transmembrane region" description="Helical" evidence="1">
    <location>
        <begin position="20"/>
        <end position="40"/>
    </location>
</feature>
<dbReference type="InterPro" id="IPR002716">
    <property type="entry name" value="PIN_dom"/>
</dbReference>
<dbReference type="Gene3D" id="3.40.50.1010">
    <property type="entry name" value="5'-nuclease"/>
    <property type="match status" value="1"/>
</dbReference>
<evidence type="ECO:0000256" key="1">
    <source>
        <dbReference type="SAM" id="Phobius"/>
    </source>
</evidence>
<feature type="domain" description="PIN" evidence="2">
    <location>
        <begin position="152"/>
        <end position="258"/>
    </location>
</feature>
<dbReference type="Proteomes" id="UP000177042">
    <property type="component" value="Unassembled WGS sequence"/>
</dbReference>
<dbReference type="SUPFAM" id="SSF88723">
    <property type="entry name" value="PIN domain-like"/>
    <property type="match status" value="1"/>
</dbReference>
<dbReference type="EMBL" id="MFCX01000018">
    <property type="protein sequence ID" value="OGE25924.1"/>
    <property type="molecule type" value="Genomic_DNA"/>
</dbReference>
<dbReference type="SMART" id="SM00670">
    <property type="entry name" value="PINc"/>
    <property type="match status" value="1"/>
</dbReference>
<feature type="transmembrane region" description="Helical" evidence="1">
    <location>
        <begin position="80"/>
        <end position="98"/>
    </location>
</feature>
<evidence type="ECO:0000313" key="4">
    <source>
        <dbReference type="Proteomes" id="UP000177042"/>
    </source>
</evidence>